<reference evidence="2" key="1">
    <citation type="submission" date="2023-03" db="EMBL/GenBank/DDBJ databases">
        <title>Massive genome expansion in bonnet fungi (Mycena s.s.) driven by repeated elements and novel gene families across ecological guilds.</title>
        <authorList>
            <consortium name="Lawrence Berkeley National Laboratory"/>
            <person name="Harder C.B."/>
            <person name="Miyauchi S."/>
            <person name="Viragh M."/>
            <person name="Kuo A."/>
            <person name="Thoen E."/>
            <person name="Andreopoulos B."/>
            <person name="Lu D."/>
            <person name="Skrede I."/>
            <person name="Drula E."/>
            <person name="Henrissat B."/>
            <person name="Morin E."/>
            <person name="Kohler A."/>
            <person name="Barry K."/>
            <person name="LaButti K."/>
            <person name="Morin E."/>
            <person name="Salamov A."/>
            <person name="Lipzen A."/>
            <person name="Mereny Z."/>
            <person name="Hegedus B."/>
            <person name="Baldrian P."/>
            <person name="Stursova M."/>
            <person name="Weitz H."/>
            <person name="Taylor A."/>
            <person name="Grigoriev I.V."/>
            <person name="Nagy L.G."/>
            <person name="Martin F."/>
            <person name="Kauserud H."/>
        </authorList>
    </citation>
    <scope>NUCLEOTIDE SEQUENCE</scope>
    <source>
        <strain evidence="2">CBHHK173m</strain>
    </source>
</reference>
<sequence length="175" mass="19140">MPLRPQRPSRHQSSRAVTNPDRPAPLSLALETPARVFFVAAPQARRPNPSQRPCLLCCPNLHHHKHSHRRGSSSSLDAAACEPQGPRTESEVGGRESWQRKSVNPAEADYKDVQAGFARRECAGVRAHEACAIVRGGGNSECARIWDRSAAQDAKAYISVLPDDDNDEDGEESDV</sequence>
<protein>
    <submittedName>
        <fullName evidence="2">Uncharacterized protein</fullName>
    </submittedName>
</protein>
<comment type="caution">
    <text evidence="2">The sequence shown here is derived from an EMBL/GenBank/DDBJ whole genome shotgun (WGS) entry which is preliminary data.</text>
</comment>
<gene>
    <name evidence="2" type="ORF">B0H15DRAFT_819863</name>
</gene>
<dbReference type="EMBL" id="JARJCN010000007">
    <property type="protein sequence ID" value="KAJ7099325.1"/>
    <property type="molecule type" value="Genomic_DNA"/>
</dbReference>
<evidence type="ECO:0000313" key="2">
    <source>
        <dbReference type="EMBL" id="KAJ7099325.1"/>
    </source>
</evidence>
<evidence type="ECO:0000313" key="3">
    <source>
        <dbReference type="Proteomes" id="UP001222325"/>
    </source>
</evidence>
<evidence type="ECO:0000256" key="1">
    <source>
        <dbReference type="SAM" id="MobiDB-lite"/>
    </source>
</evidence>
<organism evidence="2 3">
    <name type="scientific">Mycena belliarum</name>
    <dbReference type="NCBI Taxonomy" id="1033014"/>
    <lineage>
        <taxon>Eukaryota</taxon>
        <taxon>Fungi</taxon>
        <taxon>Dikarya</taxon>
        <taxon>Basidiomycota</taxon>
        <taxon>Agaricomycotina</taxon>
        <taxon>Agaricomycetes</taxon>
        <taxon>Agaricomycetidae</taxon>
        <taxon>Agaricales</taxon>
        <taxon>Marasmiineae</taxon>
        <taxon>Mycenaceae</taxon>
        <taxon>Mycena</taxon>
    </lineage>
</organism>
<feature type="region of interest" description="Disordered" evidence="1">
    <location>
        <begin position="1"/>
        <end position="26"/>
    </location>
</feature>
<accession>A0AAD6UJU6</accession>
<dbReference type="AlphaFoldDB" id="A0AAD6UJU6"/>
<proteinExistence type="predicted"/>
<feature type="compositionally biased region" description="Basic and acidic residues" evidence="1">
    <location>
        <begin position="88"/>
        <end position="99"/>
    </location>
</feature>
<dbReference type="Proteomes" id="UP001222325">
    <property type="component" value="Unassembled WGS sequence"/>
</dbReference>
<name>A0AAD6UJU6_9AGAR</name>
<keyword evidence="3" id="KW-1185">Reference proteome</keyword>
<feature type="region of interest" description="Disordered" evidence="1">
    <location>
        <begin position="66"/>
        <end position="107"/>
    </location>
</feature>